<organism evidence="1 2">
    <name type="scientific">Tetradesmus obliquus</name>
    <name type="common">Green alga</name>
    <name type="synonym">Acutodesmus obliquus</name>
    <dbReference type="NCBI Taxonomy" id="3088"/>
    <lineage>
        <taxon>Eukaryota</taxon>
        <taxon>Viridiplantae</taxon>
        <taxon>Chlorophyta</taxon>
        <taxon>core chlorophytes</taxon>
        <taxon>Chlorophyceae</taxon>
        <taxon>CS clade</taxon>
        <taxon>Sphaeropleales</taxon>
        <taxon>Scenedesmaceae</taxon>
        <taxon>Tetradesmus</taxon>
    </lineage>
</organism>
<keyword evidence="2" id="KW-1185">Reference proteome</keyword>
<name>A0A383WK14_TETOB</name>
<dbReference type="AlphaFoldDB" id="A0A383WK14"/>
<accession>A0A383WK14</accession>
<reference evidence="1 2" key="1">
    <citation type="submission" date="2016-10" db="EMBL/GenBank/DDBJ databases">
        <authorList>
            <person name="Cai Z."/>
        </authorList>
    </citation>
    <scope>NUCLEOTIDE SEQUENCE [LARGE SCALE GENOMIC DNA]</scope>
</reference>
<gene>
    <name evidence="1" type="ORF">BQ4739_LOCUS18136</name>
</gene>
<protein>
    <submittedName>
        <fullName evidence="1">Uncharacterized protein</fullName>
    </submittedName>
</protein>
<evidence type="ECO:0000313" key="2">
    <source>
        <dbReference type="Proteomes" id="UP000256970"/>
    </source>
</evidence>
<proteinExistence type="predicted"/>
<dbReference type="Proteomes" id="UP000256970">
    <property type="component" value="Unassembled WGS sequence"/>
</dbReference>
<sequence length="926" mass="97606">MNASRATAVDDNIGSGDETTHELLEAVLAAGRCSPHVLFSLCSSSKQTHKEVLQWLNQQEAQVTALLEGVKEAAYATTASKQQRSVQALCWFLNEALPSGAVTKLLLHPGLISGLLRLPNCPYWLAASLCTRGLRVAYDDIAAAASGTDRVAGVEVWVLAQPGQKGIAAGIPEEAQQLLRHGKTPVAGALQDADIVKLVQLGFNCSSRTTAAATAGMLPQLPCLTTATVVELLGTAMARHKDTNVLIHLCAAVAIGWRPCVPCPLSGEQISDACMSSPIRLKLSSSMSATAAAAASKLLYLPRLKAGEVVQLLDTAVAQHAINRELEHLTAAAAYGWRPCQLSGEQLLPVLQHAIALGVQAPDSAPTMFCHFQRLLDVLPVKRISAEAVAGLLHIAIKAGSHSSRYVQLGELPALPDISRWQLMDLLTAALLAPSRSCACALHTLRKVRAFRQLDSAAATSIFTKAFTGAAASQTNSMLPNLSRLCEDLRQGHVPAARSSRSITQWLLPVLTVALPAGMLEEASILVSVARGITFSQYDVTDLLQAALQLEKTGAAFMAVLELLPCTCFEPPENNLCDQETLQLLRCVSPLLAQRVRRTLVHSRGWSNISAQDKLGELLPMLLPWLDQTEYKQRLQAARLPPGAAATIADFVSRLWSSEEPSGLTDCGCWAQLQAGSQVRYCVESWSQKCAAVQLSKMLLPAASSPGQDLPVTCCTARPAVETTATLGSCTQHAPLTACQSLSELCMSGSAVQSSKTARTTANIWAVSCSAVASPVSQQQQQPASAAAGADRRSAAMLGSIKQELQVMQHRQQQQGVRARGILEAALQVAWQQQQQTAVQKQPCCAGSSALRNIDTASFCTVSSAAPGSAQVSADGQLVTAPGAMTAAFVAPAGGAGAGLVATVIAEEQREEDAAGIGSSAKVAAC</sequence>
<evidence type="ECO:0000313" key="1">
    <source>
        <dbReference type="EMBL" id="SZX77797.1"/>
    </source>
</evidence>
<dbReference type="EMBL" id="FNXT01001295">
    <property type="protein sequence ID" value="SZX77797.1"/>
    <property type="molecule type" value="Genomic_DNA"/>
</dbReference>